<dbReference type="OrthoDB" id="2559662at2759"/>
<dbReference type="GeneID" id="59348149"/>
<keyword evidence="3" id="KW-1185">Reference proteome</keyword>
<organism evidence="2 3">
    <name type="scientific">Mycena indigotica</name>
    <dbReference type="NCBI Taxonomy" id="2126181"/>
    <lineage>
        <taxon>Eukaryota</taxon>
        <taxon>Fungi</taxon>
        <taxon>Dikarya</taxon>
        <taxon>Basidiomycota</taxon>
        <taxon>Agaricomycotina</taxon>
        <taxon>Agaricomycetes</taxon>
        <taxon>Agaricomycetidae</taxon>
        <taxon>Agaricales</taxon>
        <taxon>Marasmiineae</taxon>
        <taxon>Mycenaceae</taxon>
        <taxon>Mycena</taxon>
    </lineage>
</organism>
<dbReference type="Gene3D" id="3.40.50.11350">
    <property type="match status" value="1"/>
</dbReference>
<dbReference type="EMBL" id="JACAZF010000007">
    <property type="protein sequence ID" value="KAF7299487.1"/>
    <property type="molecule type" value="Genomic_DNA"/>
</dbReference>
<dbReference type="SUPFAM" id="SSF52047">
    <property type="entry name" value="RNI-like"/>
    <property type="match status" value="1"/>
</dbReference>
<comment type="caution">
    <text evidence="2">The sequence shown here is derived from an EMBL/GenBank/DDBJ whole genome shotgun (WGS) entry which is preliminary data.</text>
</comment>
<sequence>MAHSYIRRRLFVSIAGICAVFLFWTFPAVRIKGYTALGLSLGPSYRQLYGEMERLSQHDLALPFPEGKNGRYVKFSVQANFLGWNNCLNERLMNAHLAYVSDRAYVFADYWWAPEHYPFPPAPRSGTRTPMNALIAGPVVGGSWHPEKTLPIDPLHTNPPRAISERWWETVCPPSSRRLINTEDIKPHILGGLDHAPGQLIFDTWHKILLSANESCVEITYTSLNNDTFPQIFDLRLWGGQRILDLWDAFSRSPVSTLLRPSQIVVSAVQNNIELGIFHAKPNLGRLPMPKADDDDPFRRMLAVHLRRGDYVQHCPFLVGVGAGHYGWSQLPFLPDVAKHRLPSSEEPEGKATAFKMCLPQIHEVVLRAQEVKQDWERVLGAPHLDIIYLLTNERGEFLNHLIAALLRNGWPTVKTTRDLQLNDEELDVGMAVDMEIAKRAEVFVGNGVRAFYSISADFPNALSFSSGLRSPAMWFISGLFGNEAFYDTLARSTLPGFEDEARALISKGEATVARLEKQIAALEALRDQELANLAALKYSISPVRLLPPEILSEIFLDVVETAPETMRFRAALIISAVCVYWRQLVLKTPRMWTPRVIIKHSRPRVPHALATTQEILERSSPLLIGIVIVSPGFPYTNSSLSRNLELKTAIQPLVDVAMSAASRWKDLTANFNIIPYLAAIGEDDSFTPKKTRIGFVQHKPLRQRFGIAHLPPVVATYRLEAGAYFQILAAHQSTRPMHIRCQPARVRVVLPHLETLAVVLSDRHTLDPFFIALSFPALIELSITRVSSSMGGLALANSLSRSRRLSTLVIQQSDINSDDLLQILGSTPSLTTLEISYCLECIDDALLEELTYQPDTPMRPLIPFLSALRLVRIADNHDVDVLAAMIQSRWWPDTDFTQYSVTRLRSVHIEAWDDDIRGLSDDFEAMITSLRDEGLDVLIR</sequence>
<evidence type="ECO:0000313" key="3">
    <source>
        <dbReference type="Proteomes" id="UP000636479"/>
    </source>
</evidence>
<accession>A0A8H6SJK4</accession>
<reference evidence="2" key="1">
    <citation type="submission" date="2020-05" db="EMBL/GenBank/DDBJ databases">
        <title>Mycena genomes resolve the evolution of fungal bioluminescence.</title>
        <authorList>
            <person name="Tsai I.J."/>
        </authorList>
    </citation>
    <scope>NUCLEOTIDE SEQUENCE</scope>
    <source>
        <strain evidence="2">171206Taipei</strain>
    </source>
</reference>
<keyword evidence="1" id="KW-0175">Coiled coil</keyword>
<feature type="coiled-coil region" evidence="1">
    <location>
        <begin position="506"/>
        <end position="533"/>
    </location>
</feature>
<protein>
    <recommendedName>
        <fullName evidence="4">F-box domain-containing protein</fullName>
    </recommendedName>
</protein>
<dbReference type="AlphaFoldDB" id="A0A8H6SJK4"/>
<evidence type="ECO:0008006" key="4">
    <source>
        <dbReference type="Google" id="ProtNLM"/>
    </source>
</evidence>
<name>A0A8H6SJK4_9AGAR</name>
<evidence type="ECO:0000256" key="1">
    <source>
        <dbReference type="SAM" id="Coils"/>
    </source>
</evidence>
<gene>
    <name evidence="2" type="ORF">MIND_00898800</name>
</gene>
<dbReference type="CDD" id="cd11296">
    <property type="entry name" value="O-FucT_like"/>
    <property type="match status" value="1"/>
</dbReference>
<dbReference type="Proteomes" id="UP000636479">
    <property type="component" value="Unassembled WGS sequence"/>
</dbReference>
<dbReference type="InterPro" id="IPR032675">
    <property type="entry name" value="LRR_dom_sf"/>
</dbReference>
<evidence type="ECO:0000313" key="2">
    <source>
        <dbReference type="EMBL" id="KAF7299487.1"/>
    </source>
</evidence>
<proteinExistence type="predicted"/>
<dbReference type="RefSeq" id="XP_037218875.1">
    <property type="nucleotide sequence ID" value="XM_037365633.1"/>
</dbReference>
<dbReference type="Gene3D" id="3.80.10.10">
    <property type="entry name" value="Ribonuclease Inhibitor"/>
    <property type="match status" value="1"/>
</dbReference>